<dbReference type="Gene3D" id="1.20.1250.20">
    <property type="entry name" value="MFS general substrate transporter like domains"/>
    <property type="match status" value="1"/>
</dbReference>
<gene>
    <name evidence="8" type="ORF">EBB54_03110</name>
</gene>
<feature type="transmembrane region" description="Helical" evidence="6">
    <location>
        <begin position="273"/>
        <end position="292"/>
    </location>
</feature>
<dbReference type="InterPro" id="IPR052714">
    <property type="entry name" value="MFS_Exporter"/>
</dbReference>
<feature type="transmembrane region" description="Helical" evidence="6">
    <location>
        <begin position="241"/>
        <end position="267"/>
    </location>
</feature>
<comment type="caution">
    <text evidence="8">The sequence shown here is derived from an EMBL/GenBank/DDBJ whole genome shotgun (WGS) entry which is preliminary data.</text>
</comment>
<evidence type="ECO:0000256" key="5">
    <source>
        <dbReference type="ARBA" id="ARBA00023136"/>
    </source>
</evidence>
<dbReference type="AlphaFoldDB" id="A0A3R8KVA7"/>
<dbReference type="PANTHER" id="PTHR23531">
    <property type="entry name" value="QUINOLENE RESISTANCE PROTEIN NORA"/>
    <property type="match status" value="1"/>
</dbReference>
<sequence>MGVTARQNSLWNPAYLLLAISNFFSWLSYNMVAPVITGYLQNLGASVFVCGIAGGLFAFTSCLSRPFSGMMSDRMNRKMLMSGFTMLMAVSLLLYSLVPNIFVILFFRGIHGIAFGISSTASLVLVSESVPEARLGEAVSYYGVMSVASMAVGPGIGIWLSETLGYLYCLLISTAVLFLAGIATVLFPYEYTQGGSCNLHPGSTGGTHPAMDPRVSRAKTPDRGKRETRWLSFGQFVEPKLLGLAGVNAAFTMMNGVVSAFLVVFAMQQGIEGVSWHFTLNAAVLIFSRIILARNMNRWTLKQNLYPAFVCGIFALVLIGGADTLQMLLAAAVVKAFAQGMSQPAIQTEGLRMVRPERRGVASSTIYIGGDLGQAVGPMLGGAVAQSVGYGIMYWICAVPIAAAWAYFFMREKRSRE</sequence>
<keyword evidence="4 6" id="KW-1133">Transmembrane helix</keyword>
<evidence type="ECO:0000313" key="8">
    <source>
        <dbReference type="EMBL" id="RRK30477.1"/>
    </source>
</evidence>
<keyword evidence="3 6" id="KW-0812">Transmembrane</keyword>
<evidence type="ECO:0000256" key="1">
    <source>
        <dbReference type="ARBA" id="ARBA00004651"/>
    </source>
</evidence>
<feature type="transmembrane region" description="Helical" evidence="6">
    <location>
        <begin position="165"/>
        <end position="187"/>
    </location>
</feature>
<feature type="transmembrane region" description="Helical" evidence="6">
    <location>
        <begin position="12"/>
        <end position="33"/>
    </location>
</feature>
<dbReference type="Proteomes" id="UP000274920">
    <property type="component" value="Unassembled WGS sequence"/>
</dbReference>
<dbReference type="PANTHER" id="PTHR23531:SF1">
    <property type="entry name" value="QUINOLENE RESISTANCE PROTEIN NORA"/>
    <property type="match status" value="1"/>
</dbReference>
<feature type="transmembrane region" description="Helical" evidence="6">
    <location>
        <begin position="79"/>
        <end position="98"/>
    </location>
</feature>
<dbReference type="SUPFAM" id="SSF103473">
    <property type="entry name" value="MFS general substrate transporter"/>
    <property type="match status" value="1"/>
</dbReference>
<organism evidence="8 9">
    <name type="scientific">Schaedlerella arabinosiphila</name>
    <dbReference type="NCBI Taxonomy" id="2044587"/>
    <lineage>
        <taxon>Bacteria</taxon>
        <taxon>Bacillati</taxon>
        <taxon>Bacillota</taxon>
        <taxon>Clostridia</taxon>
        <taxon>Lachnospirales</taxon>
        <taxon>Lachnospiraceae</taxon>
        <taxon>Schaedlerella</taxon>
    </lineage>
</organism>
<feature type="transmembrane region" description="Helical" evidence="6">
    <location>
        <begin position="138"/>
        <end position="159"/>
    </location>
</feature>
<dbReference type="GO" id="GO:0005886">
    <property type="term" value="C:plasma membrane"/>
    <property type="evidence" value="ECO:0007669"/>
    <property type="project" value="UniProtKB-SubCell"/>
</dbReference>
<keyword evidence="5 6" id="KW-0472">Membrane</keyword>
<feature type="domain" description="Major facilitator superfamily (MFS) profile" evidence="7">
    <location>
        <begin position="14"/>
        <end position="415"/>
    </location>
</feature>
<evidence type="ECO:0000256" key="3">
    <source>
        <dbReference type="ARBA" id="ARBA00022692"/>
    </source>
</evidence>
<evidence type="ECO:0000313" key="9">
    <source>
        <dbReference type="Proteomes" id="UP000274920"/>
    </source>
</evidence>
<comment type="subcellular location">
    <subcellularLocation>
        <location evidence="1">Cell membrane</location>
        <topology evidence="1">Multi-pass membrane protein</topology>
    </subcellularLocation>
</comment>
<evidence type="ECO:0000256" key="4">
    <source>
        <dbReference type="ARBA" id="ARBA00022989"/>
    </source>
</evidence>
<evidence type="ECO:0000256" key="2">
    <source>
        <dbReference type="ARBA" id="ARBA00022448"/>
    </source>
</evidence>
<keyword evidence="2" id="KW-0813">Transport</keyword>
<protein>
    <submittedName>
        <fullName evidence="8">MFS transporter</fullName>
    </submittedName>
</protein>
<dbReference type="InterPro" id="IPR036259">
    <property type="entry name" value="MFS_trans_sf"/>
</dbReference>
<feature type="transmembrane region" description="Helical" evidence="6">
    <location>
        <begin position="39"/>
        <end position="59"/>
    </location>
</feature>
<dbReference type="InterPro" id="IPR011701">
    <property type="entry name" value="MFS"/>
</dbReference>
<feature type="transmembrane region" description="Helical" evidence="6">
    <location>
        <begin position="304"/>
        <end position="322"/>
    </location>
</feature>
<evidence type="ECO:0000256" key="6">
    <source>
        <dbReference type="SAM" id="Phobius"/>
    </source>
</evidence>
<proteinExistence type="predicted"/>
<keyword evidence="9" id="KW-1185">Reference proteome</keyword>
<evidence type="ECO:0000259" key="7">
    <source>
        <dbReference type="PROSITE" id="PS50850"/>
    </source>
</evidence>
<dbReference type="InterPro" id="IPR020846">
    <property type="entry name" value="MFS_dom"/>
</dbReference>
<feature type="transmembrane region" description="Helical" evidence="6">
    <location>
        <begin position="392"/>
        <end position="410"/>
    </location>
</feature>
<accession>A0A3R8KVA7</accession>
<dbReference type="Pfam" id="PF07690">
    <property type="entry name" value="MFS_1"/>
    <property type="match status" value="1"/>
</dbReference>
<dbReference type="EMBL" id="RHJS01000002">
    <property type="protein sequence ID" value="RRK30477.1"/>
    <property type="molecule type" value="Genomic_DNA"/>
</dbReference>
<dbReference type="PROSITE" id="PS50850">
    <property type="entry name" value="MFS"/>
    <property type="match status" value="1"/>
</dbReference>
<dbReference type="RefSeq" id="WP_125126299.1">
    <property type="nucleotide sequence ID" value="NZ_RHJS01000002.1"/>
</dbReference>
<reference evidence="8" key="1">
    <citation type="submission" date="2018-10" db="EMBL/GenBank/DDBJ databases">
        <title>Schaedlerella arabinophila gen. nov. sp. nov., isolated from the mouse intestinal tract and comparative analysis with the genome of the closely related altered Schaedler flora strain ASF502.</title>
        <authorList>
            <person name="Miyake S."/>
            <person name="Soh M."/>
            <person name="Seedorf H."/>
        </authorList>
    </citation>
    <scope>NUCLEOTIDE SEQUENCE [LARGE SCALE GENOMIC DNA]</scope>
    <source>
        <strain evidence="8">DSM 106076</strain>
    </source>
</reference>
<feature type="transmembrane region" description="Helical" evidence="6">
    <location>
        <begin position="104"/>
        <end position="126"/>
    </location>
</feature>
<name>A0A3R8KVA7_9FIRM</name>
<dbReference type="GO" id="GO:0022857">
    <property type="term" value="F:transmembrane transporter activity"/>
    <property type="evidence" value="ECO:0007669"/>
    <property type="project" value="InterPro"/>
</dbReference>
<dbReference type="CDD" id="cd17489">
    <property type="entry name" value="MFS_YfcJ_like"/>
    <property type="match status" value="1"/>
</dbReference>